<dbReference type="Proteomes" id="UP001497522">
    <property type="component" value="Chromosome 10"/>
</dbReference>
<keyword evidence="3" id="KW-1185">Reference proteome</keyword>
<sequence length="86" mass="10011">MKFCKPLATFLLLLSHRSQSLFQRKSKQRVQQKPFFRDGFSGLGHQEGFLGRHGTGCFAWFGEQQALLKVFVDYYCNIHTLEAVKR</sequence>
<evidence type="ECO:0000256" key="1">
    <source>
        <dbReference type="SAM" id="SignalP"/>
    </source>
</evidence>
<feature type="signal peptide" evidence="1">
    <location>
        <begin position="1"/>
        <end position="20"/>
    </location>
</feature>
<gene>
    <name evidence="2" type="ORF">CSSPJE1EN2_LOCUS2416</name>
</gene>
<evidence type="ECO:0000313" key="3">
    <source>
        <dbReference type="Proteomes" id="UP001497522"/>
    </source>
</evidence>
<protein>
    <recommendedName>
        <fullName evidence="4">Secreted protein</fullName>
    </recommendedName>
</protein>
<proteinExistence type="predicted"/>
<evidence type="ECO:0008006" key="4">
    <source>
        <dbReference type="Google" id="ProtNLM"/>
    </source>
</evidence>
<accession>A0ABP1AAA8</accession>
<name>A0ABP1AAA8_9BRYO</name>
<reference evidence="2" key="1">
    <citation type="submission" date="2024-03" db="EMBL/GenBank/DDBJ databases">
        <authorList>
            <consortium name="ELIXIR-Norway"/>
            <consortium name="Elixir Norway"/>
        </authorList>
    </citation>
    <scope>NUCLEOTIDE SEQUENCE</scope>
</reference>
<keyword evidence="1" id="KW-0732">Signal</keyword>
<organism evidence="2 3">
    <name type="scientific">Sphagnum jensenii</name>
    <dbReference type="NCBI Taxonomy" id="128206"/>
    <lineage>
        <taxon>Eukaryota</taxon>
        <taxon>Viridiplantae</taxon>
        <taxon>Streptophyta</taxon>
        <taxon>Embryophyta</taxon>
        <taxon>Bryophyta</taxon>
        <taxon>Sphagnophytina</taxon>
        <taxon>Sphagnopsida</taxon>
        <taxon>Sphagnales</taxon>
        <taxon>Sphagnaceae</taxon>
        <taxon>Sphagnum</taxon>
    </lineage>
</organism>
<evidence type="ECO:0000313" key="2">
    <source>
        <dbReference type="EMBL" id="CAK9859421.1"/>
    </source>
</evidence>
<dbReference type="EMBL" id="OZ023711">
    <property type="protein sequence ID" value="CAK9859421.1"/>
    <property type="molecule type" value="Genomic_DNA"/>
</dbReference>
<feature type="chain" id="PRO_5047244760" description="Secreted protein" evidence="1">
    <location>
        <begin position="21"/>
        <end position="86"/>
    </location>
</feature>